<accession>B6QIS1</accession>
<dbReference type="EMBL" id="DS995902">
    <property type="protein sequence ID" value="EEA23266.1"/>
    <property type="molecule type" value="Genomic_DNA"/>
</dbReference>
<gene>
    <name evidence="2" type="ORF">PMAA_098560</name>
</gene>
<evidence type="ECO:0000313" key="2">
    <source>
        <dbReference type="EMBL" id="EEA23266.1"/>
    </source>
</evidence>
<dbReference type="PhylomeDB" id="B6QIS1"/>
<keyword evidence="3" id="KW-1185">Reference proteome</keyword>
<evidence type="ECO:0000313" key="3">
    <source>
        <dbReference type="Proteomes" id="UP000001294"/>
    </source>
</evidence>
<organism evidence="2 3">
    <name type="scientific">Talaromyces marneffei (strain ATCC 18224 / CBS 334.59 / QM 7333)</name>
    <name type="common">Penicillium marneffei</name>
    <dbReference type="NCBI Taxonomy" id="441960"/>
    <lineage>
        <taxon>Eukaryota</taxon>
        <taxon>Fungi</taxon>
        <taxon>Dikarya</taxon>
        <taxon>Ascomycota</taxon>
        <taxon>Pezizomycotina</taxon>
        <taxon>Eurotiomycetes</taxon>
        <taxon>Eurotiomycetidae</taxon>
        <taxon>Eurotiales</taxon>
        <taxon>Trichocomaceae</taxon>
        <taxon>Talaromyces</taxon>
        <taxon>Talaromyces sect. Talaromyces</taxon>
    </lineage>
</organism>
<name>B6QIS1_TALMQ</name>
<sequence>MPHSISTDDNASRNQVPFWTADNLVNTEQIPTYLFRLTAPSTDGTTTESYVCPPKPLNENFLDLERCDAVERLLQHMEPVYGHETDCNFMSWSSSLLFLIQYAFYRYTKWWEDRDFNNIKIFVIDTRNMPKGVFAKDIDLLSVLNTACDCKSHKDLKYFNRMRNGKYYFGEYLTQGGLDLLNGECIHVNFREMMDLDKRNWSKWANPVMWSRTHLYYRNNAPPASKEEVYAAIAIAKTLFDGPWSLHVAAMLLGFKPRQRNDPVILKFFMEEYGEDIIRDIRSQELIIDSKRLPEVEQYQNIIDDISSVVLGNDEPGFSDTDNSTDNDSTSVDDLATAYEMLSM</sequence>
<dbReference type="STRING" id="441960.B6QIS1"/>
<dbReference type="HOGENOM" id="CLU_048301_0_0_1"/>
<dbReference type="Pfam" id="PF24494">
    <property type="entry name" value="DUF7587"/>
    <property type="match status" value="1"/>
</dbReference>
<dbReference type="Proteomes" id="UP000001294">
    <property type="component" value="Unassembled WGS sequence"/>
</dbReference>
<reference evidence="3" key="1">
    <citation type="journal article" date="2015" name="Genome Announc.">
        <title>Genome sequence of the AIDS-associated pathogen Penicillium marneffei (ATCC18224) and its near taxonomic relative Talaromyces stipitatus (ATCC10500).</title>
        <authorList>
            <person name="Nierman W.C."/>
            <person name="Fedorova-Abrams N.D."/>
            <person name="Andrianopoulos A."/>
        </authorList>
    </citation>
    <scope>NUCLEOTIDE SEQUENCE [LARGE SCALE GENOMIC DNA]</scope>
    <source>
        <strain evidence="3">ATCC 18224 / CBS 334.59 / QM 7333</strain>
    </source>
</reference>
<feature type="domain" description="DUF7587" evidence="1">
    <location>
        <begin position="29"/>
        <end position="144"/>
    </location>
</feature>
<dbReference type="VEuPathDB" id="FungiDB:PMAA_098560"/>
<evidence type="ECO:0000259" key="1">
    <source>
        <dbReference type="Pfam" id="PF24494"/>
    </source>
</evidence>
<dbReference type="InterPro" id="IPR056009">
    <property type="entry name" value="DUF7587"/>
</dbReference>
<proteinExistence type="predicted"/>
<dbReference type="AlphaFoldDB" id="B6QIS1"/>
<dbReference type="OrthoDB" id="4152607at2759"/>
<protein>
    <recommendedName>
        <fullName evidence="1">DUF7587 domain-containing protein</fullName>
    </recommendedName>
</protein>